<reference evidence="1 2" key="1">
    <citation type="submission" date="2024-05" db="EMBL/GenBank/DDBJ databases">
        <title>A draft genome resource for the thread blight pathogen Marasmius tenuissimus strain MS-2.</title>
        <authorList>
            <person name="Yulfo-Soto G.E."/>
            <person name="Baruah I.K."/>
            <person name="Amoako-Attah I."/>
            <person name="Bukari Y."/>
            <person name="Meinhardt L.W."/>
            <person name="Bailey B.A."/>
            <person name="Cohen S.P."/>
        </authorList>
    </citation>
    <scope>NUCLEOTIDE SEQUENCE [LARGE SCALE GENOMIC DNA]</scope>
    <source>
        <strain evidence="1 2">MS-2</strain>
    </source>
</reference>
<gene>
    <name evidence="1" type="ORF">AAF712_013953</name>
</gene>
<accession>A0ABR2ZD87</accession>
<comment type="caution">
    <text evidence="1">The sequence shown here is derived from an EMBL/GenBank/DDBJ whole genome shotgun (WGS) entry which is preliminary data.</text>
</comment>
<proteinExistence type="predicted"/>
<dbReference type="EMBL" id="JBBXMP010000236">
    <property type="protein sequence ID" value="KAL0059305.1"/>
    <property type="molecule type" value="Genomic_DNA"/>
</dbReference>
<keyword evidence="2" id="KW-1185">Reference proteome</keyword>
<name>A0ABR2ZD87_9AGAR</name>
<evidence type="ECO:0000313" key="2">
    <source>
        <dbReference type="Proteomes" id="UP001437256"/>
    </source>
</evidence>
<evidence type="ECO:0000313" key="1">
    <source>
        <dbReference type="EMBL" id="KAL0059305.1"/>
    </source>
</evidence>
<sequence>MELLKPENLSPKDWDFPKLHYFSHLFDDILQKGVLRNFSTRLFEKKHGPLRDIYHRRTNFKNIAPQILDIQHQIDISDIIANEIKAMEQYLAQLKALEAPPEDSEVQEKLGGGHYTLGSKLKPTTIGDFCHLHNLPEVRFRVDLRDYMSKQLQAYKKPLPDGRWIQLKSGNEIRPFQFLKVNYESYHTWKIATDYLRCNPNFFGQPRYNFVIFTGAMDEPVFAQIKHLFVCELGGTKYALALVQPYKVVNLLRRLRSDRDYGLL</sequence>
<dbReference type="Proteomes" id="UP001437256">
    <property type="component" value="Unassembled WGS sequence"/>
</dbReference>
<organism evidence="1 2">
    <name type="scientific">Marasmius tenuissimus</name>
    <dbReference type="NCBI Taxonomy" id="585030"/>
    <lineage>
        <taxon>Eukaryota</taxon>
        <taxon>Fungi</taxon>
        <taxon>Dikarya</taxon>
        <taxon>Basidiomycota</taxon>
        <taxon>Agaricomycotina</taxon>
        <taxon>Agaricomycetes</taxon>
        <taxon>Agaricomycetidae</taxon>
        <taxon>Agaricales</taxon>
        <taxon>Marasmiineae</taxon>
        <taxon>Marasmiaceae</taxon>
        <taxon>Marasmius</taxon>
    </lineage>
</organism>
<protein>
    <submittedName>
        <fullName evidence="1">Uncharacterized protein</fullName>
    </submittedName>
</protein>